<accession>L0D868</accession>
<organism evidence="2 3">
    <name type="scientific">Singulisphaera acidiphila (strain ATCC BAA-1392 / DSM 18658 / VKM B-2454 / MOB10)</name>
    <dbReference type="NCBI Taxonomy" id="886293"/>
    <lineage>
        <taxon>Bacteria</taxon>
        <taxon>Pseudomonadati</taxon>
        <taxon>Planctomycetota</taxon>
        <taxon>Planctomycetia</taxon>
        <taxon>Isosphaerales</taxon>
        <taxon>Isosphaeraceae</taxon>
        <taxon>Singulisphaera</taxon>
    </lineage>
</organism>
<dbReference type="Pfam" id="PF00696">
    <property type="entry name" value="AA_kinase"/>
    <property type="match status" value="1"/>
</dbReference>
<name>L0D868_SINAD</name>
<keyword evidence="3" id="KW-1185">Reference proteome</keyword>
<dbReference type="RefSeq" id="WP_015244780.1">
    <property type="nucleotide sequence ID" value="NC_019892.1"/>
</dbReference>
<evidence type="ECO:0000313" key="2">
    <source>
        <dbReference type="EMBL" id="AGA25604.1"/>
    </source>
</evidence>
<proteinExistence type="predicted"/>
<gene>
    <name evidence="2" type="ordered locus">Sinac_1215</name>
</gene>
<evidence type="ECO:0000313" key="3">
    <source>
        <dbReference type="Proteomes" id="UP000010798"/>
    </source>
</evidence>
<dbReference type="KEGG" id="saci:Sinac_1215"/>
<dbReference type="STRING" id="886293.Sinac_1215"/>
<dbReference type="EMBL" id="CP003364">
    <property type="protein sequence ID" value="AGA25604.1"/>
    <property type="molecule type" value="Genomic_DNA"/>
</dbReference>
<feature type="domain" description="Aspartate/glutamate/uridylate kinase" evidence="1">
    <location>
        <begin position="6"/>
        <end position="152"/>
    </location>
</feature>
<reference evidence="2 3" key="1">
    <citation type="submission" date="2012-02" db="EMBL/GenBank/DDBJ databases">
        <title>Complete sequence of chromosome of Singulisphaera acidiphila DSM 18658.</title>
        <authorList>
            <consortium name="US DOE Joint Genome Institute (JGI-PGF)"/>
            <person name="Lucas S."/>
            <person name="Copeland A."/>
            <person name="Lapidus A."/>
            <person name="Glavina del Rio T."/>
            <person name="Dalin E."/>
            <person name="Tice H."/>
            <person name="Bruce D."/>
            <person name="Goodwin L."/>
            <person name="Pitluck S."/>
            <person name="Peters L."/>
            <person name="Ovchinnikova G."/>
            <person name="Chertkov O."/>
            <person name="Kyrpides N."/>
            <person name="Mavromatis K."/>
            <person name="Ivanova N."/>
            <person name="Brettin T."/>
            <person name="Detter J.C."/>
            <person name="Han C."/>
            <person name="Larimer F."/>
            <person name="Land M."/>
            <person name="Hauser L."/>
            <person name="Markowitz V."/>
            <person name="Cheng J.-F."/>
            <person name="Hugenholtz P."/>
            <person name="Woyke T."/>
            <person name="Wu D."/>
            <person name="Tindall B."/>
            <person name="Pomrenke H."/>
            <person name="Brambilla E."/>
            <person name="Klenk H.-P."/>
            <person name="Eisen J.A."/>
        </authorList>
    </citation>
    <scope>NUCLEOTIDE SEQUENCE [LARGE SCALE GENOMIC DNA]</scope>
    <source>
        <strain evidence="3">ATCC BAA-1392 / DSM 18658 / VKM B-2454 / MOB10</strain>
    </source>
</reference>
<dbReference type="OrthoDB" id="8526978at2"/>
<dbReference type="HOGENOM" id="CLU_089197_0_0_0"/>
<dbReference type="InterPro" id="IPR036393">
    <property type="entry name" value="AceGlu_kinase-like_sf"/>
</dbReference>
<keyword evidence="2" id="KW-0418">Kinase</keyword>
<dbReference type="AlphaFoldDB" id="L0D868"/>
<protein>
    <submittedName>
        <fullName evidence="2">Putative kinase, aspartokinase/uridylate kinase</fullName>
    </submittedName>
</protein>
<sequence length="201" mass="21931">MSRRPVVIKVGGSLLDWPELRTTLERELEARQAEPLVIVIGGGAVTDVVRDLDQVHTLGQERSHALALRSLDLTAHLLTAIVPTLVVVDRIESLNAVWTESKVPILAPRIFLDEVDARSADPIPHAWEATSDSIAARVAVYLDSPELVLVKSAPLPHGANRRGAAQLGLVDPLFPDSARRLARVFYLNLRDSPPIPILLPP</sequence>
<dbReference type="SUPFAM" id="SSF53633">
    <property type="entry name" value="Carbamate kinase-like"/>
    <property type="match status" value="1"/>
</dbReference>
<dbReference type="InterPro" id="IPR001048">
    <property type="entry name" value="Asp/Glu/Uridylate_kinase"/>
</dbReference>
<evidence type="ECO:0000259" key="1">
    <source>
        <dbReference type="Pfam" id="PF00696"/>
    </source>
</evidence>
<dbReference type="GO" id="GO:0016301">
    <property type="term" value="F:kinase activity"/>
    <property type="evidence" value="ECO:0007669"/>
    <property type="project" value="UniProtKB-KW"/>
</dbReference>
<keyword evidence="2" id="KW-0808">Transferase</keyword>
<dbReference type="Proteomes" id="UP000010798">
    <property type="component" value="Chromosome"/>
</dbReference>
<dbReference type="Gene3D" id="3.40.1160.10">
    <property type="entry name" value="Acetylglutamate kinase-like"/>
    <property type="match status" value="1"/>
</dbReference>
<dbReference type="eggNOG" id="COG2054">
    <property type="taxonomic scope" value="Bacteria"/>
</dbReference>